<keyword evidence="3" id="KW-1185">Reference proteome</keyword>
<accession>A0ABR3M4W4</accession>
<feature type="compositionally biased region" description="Basic and acidic residues" evidence="1">
    <location>
        <begin position="56"/>
        <end position="77"/>
    </location>
</feature>
<dbReference type="Proteomes" id="UP001558613">
    <property type="component" value="Unassembled WGS sequence"/>
</dbReference>
<protein>
    <submittedName>
        <fullName evidence="2">Uncharacterized protein</fullName>
    </submittedName>
</protein>
<dbReference type="EMBL" id="JAYMGO010000016">
    <property type="protein sequence ID" value="KAL1258912.1"/>
    <property type="molecule type" value="Genomic_DNA"/>
</dbReference>
<organism evidence="2 3">
    <name type="scientific">Cirrhinus molitorella</name>
    <name type="common">mud carp</name>
    <dbReference type="NCBI Taxonomy" id="172907"/>
    <lineage>
        <taxon>Eukaryota</taxon>
        <taxon>Metazoa</taxon>
        <taxon>Chordata</taxon>
        <taxon>Craniata</taxon>
        <taxon>Vertebrata</taxon>
        <taxon>Euteleostomi</taxon>
        <taxon>Actinopterygii</taxon>
        <taxon>Neopterygii</taxon>
        <taxon>Teleostei</taxon>
        <taxon>Ostariophysi</taxon>
        <taxon>Cypriniformes</taxon>
        <taxon>Cyprinidae</taxon>
        <taxon>Labeoninae</taxon>
        <taxon>Labeonini</taxon>
        <taxon>Cirrhinus</taxon>
    </lineage>
</organism>
<gene>
    <name evidence="2" type="ORF">QQF64_009489</name>
</gene>
<proteinExistence type="predicted"/>
<evidence type="ECO:0000313" key="2">
    <source>
        <dbReference type="EMBL" id="KAL1258912.1"/>
    </source>
</evidence>
<name>A0ABR3M4W4_9TELE</name>
<evidence type="ECO:0000313" key="3">
    <source>
        <dbReference type="Proteomes" id="UP001558613"/>
    </source>
</evidence>
<reference evidence="2 3" key="1">
    <citation type="submission" date="2023-09" db="EMBL/GenBank/DDBJ databases">
        <authorList>
            <person name="Wang M."/>
        </authorList>
    </citation>
    <scope>NUCLEOTIDE SEQUENCE [LARGE SCALE GENOMIC DNA]</scope>
    <source>
        <strain evidence="2">GT-2023</strain>
        <tissue evidence="2">Liver</tissue>
    </source>
</reference>
<comment type="caution">
    <text evidence="2">The sequence shown here is derived from an EMBL/GenBank/DDBJ whole genome shotgun (WGS) entry which is preliminary data.</text>
</comment>
<evidence type="ECO:0000256" key="1">
    <source>
        <dbReference type="SAM" id="MobiDB-lite"/>
    </source>
</evidence>
<feature type="region of interest" description="Disordered" evidence="1">
    <location>
        <begin position="1"/>
        <end position="77"/>
    </location>
</feature>
<sequence>MNDGQVVSAIVDRSSKVSSQLVADNRRPAGQGGHRLGQAVGPAGRRAAPINPNACPEEKNSEKKRERERDRNVEINT</sequence>